<comment type="subcellular location">
    <subcellularLocation>
        <location evidence="1">Membrane</location>
    </subcellularLocation>
</comment>
<dbReference type="EMBL" id="JAMKFB020000540">
    <property type="protein sequence ID" value="KAL0149085.1"/>
    <property type="molecule type" value="Genomic_DNA"/>
</dbReference>
<dbReference type="PANTHER" id="PTHR11860">
    <property type="entry name" value="POLYMERIC-IMMUNOGLOBULIN RECEPTOR"/>
    <property type="match status" value="1"/>
</dbReference>
<evidence type="ECO:0000313" key="6">
    <source>
        <dbReference type="Proteomes" id="UP001529510"/>
    </source>
</evidence>
<feature type="non-terminal residue" evidence="5">
    <location>
        <position position="52"/>
    </location>
</feature>
<dbReference type="PANTHER" id="PTHR11860:SF118">
    <property type="entry name" value="CMRF35-LIKE MOLECULE 3-RELATED"/>
    <property type="match status" value="1"/>
</dbReference>
<dbReference type="SUPFAM" id="SSF48726">
    <property type="entry name" value="Immunoglobulin"/>
    <property type="match status" value="1"/>
</dbReference>
<dbReference type="GO" id="GO:0016020">
    <property type="term" value="C:membrane"/>
    <property type="evidence" value="ECO:0007669"/>
    <property type="project" value="UniProtKB-SubCell"/>
</dbReference>
<evidence type="ECO:0000313" key="5">
    <source>
        <dbReference type="EMBL" id="KAL0149085.1"/>
    </source>
</evidence>
<keyword evidence="3" id="KW-0472">Membrane</keyword>
<keyword evidence="2" id="KW-0812">Transmembrane</keyword>
<protein>
    <recommendedName>
        <fullName evidence="4">Immunoglobulin V-set domain-containing protein</fullName>
    </recommendedName>
</protein>
<evidence type="ECO:0000256" key="2">
    <source>
        <dbReference type="ARBA" id="ARBA00022692"/>
    </source>
</evidence>
<dbReference type="Proteomes" id="UP001529510">
    <property type="component" value="Unassembled WGS sequence"/>
</dbReference>
<evidence type="ECO:0000256" key="1">
    <source>
        <dbReference type="ARBA" id="ARBA00004370"/>
    </source>
</evidence>
<dbReference type="InterPro" id="IPR036179">
    <property type="entry name" value="Ig-like_dom_sf"/>
</dbReference>
<keyword evidence="6" id="KW-1185">Reference proteome</keyword>
<dbReference type="AlphaFoldDB" id="A0ABD0MJE9"/>
<organism evidence="5 6">
    <name type="scientific">Cirrhinus mrigala</name>
    <name type="common">Mrigala</name>
    <dbReference type="NCBI Taxonomy" id="683832"/>
    <lineage>
        <taxon>Eukaryota</taxon>
        <taxon>Metazoa</taxon>
        <taxon>Chordata</taxon>
        <taxon>Craniata</taxon>
        <taxon>Vertebrata</taxon>
        <taxon>Euteleostomi</taxon>
        <taxon>Actinopterygii</taxon>
        <taxon>Neopterygii</taxon>
        <taxon>Teleostei</taxon>
        <taxon>Ostariophysi</taxon>
        <taxon>Cypriniformes</taxon>
        <taxon>Cyprinidae</taxon>
        <taxon>Labeoninae</taxon>
        <taxon>Labeonini</taxon>
        <taxon>Cirrhinus</taxon>
    </lineage>
</organism>
<reference evidence="5 6" key="1">
    <citation type="submission" date="2024-05" db="EMBL/GenBank/DDBJ databases">
        <title>Genome sequencing and assembly of Indian major carp, Cirrhinus mrigala (Hamilton, 1822).</title>
        <authorList>
            <person name="Mohindra V."/>
            <person name="Chowdhury L.M."/>
            <person name="Lal K."/>
            <person name="Jena J.K."/>
        </authorList>
    </citation>
    <scope>NUCLEOTIDE SEQUENCE [LARGE SCALE GENOMIC DNA]</scope>
    <source>
        <strain evidence="5">CM1030</strain>
        <tissue evidence="5">Blood</tissue>
    </source>
</reference>
<gene>
    <name evidence="5" type="ORF">M9458_055610</name>
</gene>
<dbReference type="InterPro" id="IPR013783">
    <property type="entry name" value="Ig-like_fold"/>
</dbReference>
<comment type="caution">
    <text evidence="5">The sequence shown here is derived from an EMBL/GenBank/DDBJ whole genome shotgun (WGS) entry which is preliminary data.</text>
</comment>
<evidence type="ECO:0000259" key="4">
    <source>
        <dbReference type="Pfam" id="PF07686"/>
    </source>
</evidence>
<dbReference type="Pfam" id="PF07686">
    <property type="entry name" value="V-set"/>
    <property type="match status" value="1"/>
</dbReference>
<dbReference type="InterPro" id="IPR013106">
    <property type="entry name" value="Ig_V-set"/>
</dbReference>
<sequence length="52" mass="5714">INGRFSLTDETSAGVFTVNINNLRAEDSGKYWCGEENSGSFILTEVHLHVKG</sequence>
<proteinExistence type="predicted"/>
<feature type="domain" description="Immunoglobulin V-set" evidence="4">
    <location>
        <begin position="3"/>
        <end position="50"/>
    </location>
</feature>
<name>A0ABD0MJE9_CIRMR</name>
<feature type="non-terminal residue" evidence="5">
    <location>
        <position position="1"/>
    </location>
</feature>
<dbReference type="InterPro" id="IPR050671">
    <property type="entry name" value="CD300_family_receptors"/>
</dbReference>
<dbReference type="Gene3D" id="2.60.40.10">
    <property type="entry name" value="Immunoglobulins"/>
    <property type="match status" value="1"/>
</dbReference>
<evidence type="ECO:0000256" key="3">
    <source>
        <dbReference type="ARBA" id="ARBA00023136"/>
    </source>
</evidence>
<accession>A0ABD0MJE9</accession>